<dbReference type="Proteomes" id="UP000780875">
    <property type="component" value="Unassembled WGS sequence"/>
</dbReference>
<keyword evidence="4" id="KW-0812">Transmembrane</keyword>
<dbReference type="PANTHER" id="PTHR13943:SF77">
    <property type="entry name" value="LRAT DOMAIN-CONTAINING PROTEIN"/>
    <property type="match status" value="1"/>
</dbReference>
<keyword evidence="3" id="KW-0443">Lipid metabolism</keyword>
<comment type="caution">
    <text evidence="6">The sequence shown here is derived from an EMBL/GenBank/DDBJ whole genome shotgun (WGS) entry which is preliminary data.</text>
</comment>
<evidence type="ECO:0000259" key="5">
    <source>
        <dbReference type="PROSITE" id="PS51934"/>
    </source>
</evidence>
<dbReference type="Gene3D" id="3.90.1720.10">
    <property type="entry name" value="endopeptidase domain like (from Nostoc punctiforme)"/>
    <property type="match status" value="1"/>
</dbReference>
<keyword evidence="7" id="KW-1185">Reference proteome</keyword>
<keyword evidence="2" id="KW-0378">Hydrolase</keyword>
<name>A0ABS7UIY7_9ACTN</name>
<accession>A0ABS7UIY7</accession>
<protein>
    <submittedName>
        <fullName evidence="6">Lecithin retinol acyltransferase family protein</fullName>
    </submittedName>
</protein>
<evidence type="ECO:0000256" key="4">
    <source>
        <dbReference type="SAM" id="Phobius"/>
    </source>
</evidence>
<evidence type="ECO:0000256" key="2">
    <source>
        <dbReference type="ARBA" id="ARBA00022801"/>
    </source>
</evidence>
<keyword evidence="4" id="KW-1133">Transmembrane helix</keyword>
<keyword evidence="4" id="KW-0472">Membrane</keyword>
<feature type="domain" description="LRAT" evidence="5">
    <location>
        <begin position="6"/>
        <end position="107"/>
    </location>
</feature>
<dbReference type="InterPro" id="IPR051496">
    <property type="entry name" value="H-rev107_PLA/AT"/>
</dbReference>
<sequence>MPRGDHVYVRRRHYSHHGIDCGDGTVIHFARVRRAFREVERRVERTSLEGFARGRRVRVRTYRTRLPIEQIIRNAESKLGARGYSLVRNNCEHLATWATTGSPSSGQVRRWAVFAPGALASASIVDGGLHVLLVTLGMALLAVVRLPRVR</sequence>
<gene>
    <name evidence="6" type="ORF">K8U61_20495</name>
</gene>
<dbReference type="InterPro" id="IPR007053">
    <property type="entry name" value="LRAT_dom"/>
</dbReference>
<evidence type="ECO:0000256" key="1">
    <source>
        <dbReference type="ARBA" id="ARBA00022679"/>
    </source>
</evidence>
<dbReference type="GO" id="GO:0016746">
    <property type="term" value="F:acyltransferase activity"/>
    <property type="evidence" value="ECO:0007669"/>
    <property type="project" value="UniProtKB-KW"/>
</dbReference>
<feature type="transmembrane region" description="Helical" evidence="4">
    <location>
        <begin position="127"/>
        <end position="146"/>
    </location>
</feature>
<reference evidence="6 7" key="1">
    <citation type="submission" date="2021-09" db="EMBL/GenBank/DDBJ databases">
        <title>Whole genome sequence of Nocardioides sp. GBK3QG-3.</title>
        <authorList>
            <person name="Tuo L."/>
        </authorList>
    </citation>
    <scope>NUCLEOTIDE SEQUENCE [LARGE SCALE GENOMIC DNA]</scope>
    <source>
        <strain evidence="6 7">GBK3QG-3</strain>
    </source>
</reference>
<keyword evidence="1" id="KW-0808">Transferase</keyword>
<dbReference type="Pfam" id="PF04970">
    <property type="entry name" value="LRAT"/>
    <property type="match status" value="1"/>
</dbReference>
<organism evidence="6 7">
    <name type="scientific">Nocardioides mangrovi</name>
    <dbReference type="NCBI Taxonomy" id="2874580"/>
    <lineage>
        <taxon>Bacteria</taxon>
        <taxon>Bacillati</taxon>
        <taxon>Actinomycetota</taxon>
        <taxon>Actinomycetes</taxon>
        <taxon>Propionibacteriales</taxon>
        <taxon>Nocardioidaceae</taxon>
        <taxon>Nocardioides</taxon>
    </lineage>
</organism>
<evidence type="ECO:0000313" key="7">
    <source>
        <dbReference type="Proteomes" id="UP000780875"/>
    </source>
</evidence>
<dbReference type="EMBL" id="JAIQZJ010000015">
    <property type="protein sequence ID" value="MBZ5740562.1"/>
    <property type="molecule type" value="Genomic_DNA"/>
</dbReference>
<proteinExistence type="predicted"/>
<dbReference type="PROSITE" id="PS51934">
    <property type="entry name" value="LRAT"/>
    <property type="match status" value="1"/>
</dbReference>
<dbReference type="PANTHER" id="PTHR13943">
    <property type="entry name" value="HRAS-LIKE SUPPRESSOR - RELATED"/>
    <property type="match status" value="1"/>
</dbReference>
<keyword evidence="6" id="KW-0012">Acyltransferase</keyword>
<dbReference type="RefSeq" id="WP_224124923.1">
    <property type="nucleotide sequence ID" value="NZ_JAIQZJ010000015.1"/>
</dbReference>
<evidence type="ECO:0000256" key="3">
    <source>
        <dbReference type="ARBA" id="ARBA00023098"/>
    </source>
</evidence>
<evidence type="ECO:0000313" key="6">
    <source>
        <dbReference type="EMBL" id="MBZ5740562.1"/>
    </source>
</evidence>